<dbReference type="InterPro" id="IPR003593">
    <property type="entry name" value="AAA+_ATPase"/>
</dbReference>
<dbReference type="EMBL" id="JACPSX010000086">
    <property type="protein sequence ID" value="MBI3014340.1"/>
    <property type="molecule type" value="Genomic_DNA"/>
</dbReference>
<dbReference type="InterPro" id="IPR012763">
    <property type="entry name" value="DNA_pol_III_sug/sutau_N"/>
</dbReference>
<dbReference type="InterPro" id="IPR050238">
    <property type="entry name" value="DNA_Rep/Repair_Clamp_Loader"/>
</dbReference>
<evidence type="ECO:0000256" key="7">
    <source>
        <dbReference type="ARBA" id="ARBA00022833"/>
    </source>
</evidence>
<evidence type="ECO:0000256" key="2">
    <source>
        <dbReference type="ARBA" id="ARBA00022679"/>
    </source>
</evidence>
<evidence type="ECO:0000256" key="5">
    <source>
        <dbReference type="ARBA" id="ARBA00022723"/>
    </source>
</evidence>
<keyword evidence="2 11" id="KW-0808">Transferase</keyword>
<dbReference type="Gene3D" id="3.40.50.300">
    <property type="entry name" value="P-loop containing nucleotide triphosphate hydrolases"/>
    <property type="match status" value="1"/>
</dbReference>
<dbReference type="GO" id="GO:0003887">
    <property type="term" value="F:DNA-directed DNA polymerase activity"/>
    <property type="evidence" value="ECO:0007669"/>
    <property type="project" value="UniProtKB-KW"/>
</dbReference>
<dbReference type="FunFam" id="1.10.8.60:FF:000013">
    <property type="entry name" value="DNA polymerase III subunit gamma/tau"/>
    <property type="match status" value="1"/>
</dbReference>
<dbReference type="InterPro" id="IPR045085">
    <property type="entry name" value="HLD_clamp_pol_III_gamma_tau"/>
</dbReference>
<comment type="catalytic activity">
    <reaction evidence="10 11">
        <text>DNA(n) + a 2'-deoxyribonucleoside 5'-triphosphate = DNA(n+1) + diphosphate</text>
        <dbReference type="Rhea" id="RHEA:22508"/>
        <dbReference type="Rhea" id="RHEA-COMP:17339"/>
        <dbReference type="Rhea" id="RHEA-COMP:17340"/>
        <dbReference type="ChEBI" id="CHEBI:33019"/>
        <dbReference type="ChEBI" id="CHEBI:61560"/>
        <dbReference type="ChEBI" id="CHEBI:173112"/>
        <dbReference type="EC" id="2.7.7.7"/>
    </reaction>
</comment>
<evidence type="ECO:0000313" key="14">
    <source>
        <dbReference type="EMBL" id="MBI3014340.1"/>
    </source>
</evidence>
<keyword evidence="7" id="KW-0862">Zinc</keyword>
<dbReference type="Pfam" id="PF22608">
    <property type="entry name" value="DNAX_ATPase_lid"/>
    <property type="match status" value="1"/>
</dbReference>
<accession>A0A932GP08</accession>
<dbReference type="Proteomes" id="UP000741360">
    <property type="component" value="Unassembled WGS sequence"/>
</dbReference>
<dbReference type="GO" id="GO:0046872">
    <property type="term" value="F:metal ion binding"/>
    <property type="evidence" value="ECO:0007669"/>
    <property type="project" value="UniProtKB-KW"/>
</dbReference>
<dbReference type="SMART" id="SM00382">
    <property type="entry name" value="AAA"/>
    <property type="match status" value="1"/>
</dbReference>
<dbReference type="NCBIfam" id="TIGR02397">
    <property type="entry name" value="dnaX_nterm"/>
    <property type="match status" value="1"/>
</dbReference>
<evidence type="ECO:0000313" key="15">
    <source>
        <dbReference type="Proteomes" id="UP000741360"/>
    </source>
</evidence>
<dbReference type="GO" id="GO:0009360">
    <property type="term" value="C:DNA polymerase III complex"/>
    <property type="evidence" value="ECO:0007669"/>
    <property type="project" value="InterPro"/>
</dbReference>
<dbReference type="GO" id="GO:0006261">
    <property type="term" value="P:DNA-templated DNA replication"/>
    <property type="evidence" value="ECO:0007669"/>
    <property type="project" value="TreeGrafter"/>
</dbReference>
<keyword evidence="3 11" id="KW-0548">Nucleotidyltransferase</keyword>
<evidence type="ECO:0000256" key="4">
    <source>
        <dbReference type="ARBA" id="ARBA00022705"/>
    </source>
</evidence>
<name>A0A932GP08_UNCTE</name>
<keyword evidence="8 11" id="KW-0067">ATP-binding</keyword>
<dbReference type="GO" id="GO:0003677">
    <property type="term" value="F:DNA binding"/>
    <property type="evidence" value="ECO:0007669"/>
    <property type="project" value="InterPro"/>
</dbReference>
<keyword evidence="6 11" id="KW-0547">Nucleotide-binding</keyword>
<dbReference type="InterPro" id="IPR027417">
    <property type="entry name" value="P-loop_NTPase"/>
</dbReference>
<dbReference type="CDD" id="cd00009">
    <property type="entry name" value="AAA"/>
    <property type="match status" value="1"/>
</dbReference>
<gene>
    <name evidence="11 14" type="primary">dnaX</name>
    <name evidence="14" type="ORF">HYY65_04605</name>
</gene>
<dbReference type="InterPro" id="IPR008921">
    <property type="entry name" value="DNA_pol3_clamp-load_cplx_C"/>
</dbReference>
<reference evidence="14" key="1">
    <citation type="submission" date="2020-07" db="EMBL/GenBank/DDBJ databases">
        <title>Huge and variable diversity of episymbiotic CPR bacteria and DPANN archaea in groundwater ecosystems.</title>
        <authorList>
            <person name="He C.Y."/>
            <person name="Keren R."/>
            <person name="Whittaker M."/>
            <person name="Farag I.F."/>
            <person name="Doudna J."/>
            <person name="Cate J.H.D."/>
            <person name="Banfield J.F."/>
        </authorList>
    </citation>
    <scope>NUCLEOTIDE SEQUENCE</scope>
    <source>
        <strain evidence="14">NC_groundwater_717_Ag_S-0.2um_59_8</strain>
    </source>
</reference>
<comment type="subunit">
    <text evidence="11">DNA polymerase III contains a core (composed of alpha, epsilon and theta chains) that associates with a tau subunit. This core dimerizes to form the POLIII' complex. PolIII' associates with the gamma complex (composed of gamma, delta, delta', psi and chi chains) and with the beta chain to form the complete DNA polymerase III complex.</text>
</comment>
<feature type="compositionally biased region" description="Low complexity" evidence="12">
    <location>
        <begin position="525"/>
        <end position="537"/>
    </location>
</feature>
<dbReference type="Pfam" id="PF12169">
    <property type="entry name" value="DNA_pol3_gamma3"/>
    <property type="match status" value="1"/>
</dbReference>
<keyword evidence="4 11" id="KW-0235">DNA replication</keyword>
<dbReference type="NCBIfam" id="NF004046">
    <property type="entry name" value="PRK05563.1"/>
    <property type="match status" value="1"/>
</dbReference>
<evidence type="ECO:0000256" key="11">
    <source>
        <dbReference type="RuleBase" id="RU364063"/>
    </source>
</evidence>
<evidence type="ECO:0000256" key="12">
    <source>
        <dbReference type="SAM" id="MobiDB-lite"/>
    </source>
</evidence>
<protein>
    <recommendedName>
        <fullName evidence="11">DNA polymerase III subunit gamma/tau</fullName>
        <ecNumber evidence="11">2.7.7.7</ecNumber>
    </recommendedName>
</protein>
<sequence>MTYQVTARRWRPQTFTEIIGQEHVSRTLRNALEMGRIAHAYLFSGSRGVGKTTTARVLAKALNCSGGPRPDPCNRCNSCQEITAGTALDVIEIDGASNRGIDQIRELRETVHYVPTRGTYKVYIIDEVHMLTKEAFNALLKTLEEPPPHVIFIFATTEQSRIPPTILSRCQCYEFKQLPQALIAEQLAQIAGKEQIQISPHNLQLLAKMARGSMRDAQSLFDQVVAFCGPVVGEDHVQTLLGVVRTDSLRACLDAVSSRNAQALLETLHEVVQRGTNPLALCQEILEQFRHLLVIQKVPDHAHLVDVSPSHLEDLRRLAGRFSGEELHLFCRLLSQAEAEMRRSSDPLLHLEVGLLRLIHVKPLASLDELVARLDRMEERLRGGAETPPGTHPVGAPAGKNRPPERLFPETANPGRPAESSPPLKLPKGPTEKPNPRVAETLPLAELWQEIVNRSVARKPLLGTYLEPGSLLEKEAHVLTVGYAKADALHREKVQEGENRQILEEAASEVLGRRVQLRLRELPLQAPDVDPAPAQPAEEARKETEPQRATDIVQEALELFNGTIVLQ</sequence>
<feature type="region of interest" description="Disordered" evidence="12">
    <location>
        <begin position="525"/>
        <end position="548"/>
    </location>
</feature>
<dbReference type="PANTHER" id="PTHR11669">
    <property type="entry name" value="REPLICATION FACTOR C / DNA POLYMERASE III GAMMA-TAU SUBUNIT"/>
    <property type="match status" value="1"/>
</dbReference>
<evidence type="ECO:0000256" key="10">
    <source>
        <dbReference type="ARBA" id="ARBA00049244"/>
    </source>
</evidence>
<organism evidence="14 15">
    <name type="scientific">Tectimicrobiota bacterium</name>
    <dbReference type="NCBI Taxonomy" id="2528274"/>
    <lineage>
        <taxon>Bacteria</taxon>
        <taxon>Pseudomonadati</taxon>
        <taxon>Nitrospinota/Tectimicrobiota group</taxon>
        <taxon>Candidatus Tectimicrobiota</taxon>
    </lineage>
</organism>
<comment type="caution">
    <text evidence="14">The sequence shown here is derived from an EMBL/GenBank/DDBJ whole genome shotgun (WGS) entry which is preliminary data.</text>
</comment>
<dbReference type="SUPFAM" id="SSF52540">
    <property type="entry name" value="P-loop containing nucleoside triphosphate hydrolases"/>
    <property type="match status" value="1"/>
</dbReference>
<dbReference type="FunFam" id="3.40.50.300:FF:000014">
    <property type="entry name" value="DNA polymerase III subunit gamma/tau"/>
    <property type="match status" value="1"/>
</dbReference>
<comment type="function">
    <text evidence="11">DNA polymerase III is a complex, multichain enzyme responsible for most of the replicative synthesis in bacteria. This DNA polymerase also exhibits 3' to 5' exonuclease activity.</text>
</comment>
<dbReference type="InterPro" id="IPR005790">
    <property type="entry name" value="DNA_polIII_delta"/>
</dbReference>
<dbReference type="AlphaFoldDB" id="A0A932GP08"/>
<feature type="compositionally biased region" description="Basic and acidic residues" evidence="12">
    <location>
        <begin position="538"/>
        <end position="548"/>
    </location>
</feature>
<evidence type="ECO:0000256" key="6">
    <source>
        <dbReference type="ARBA" id="ARBA00022741"/>
    </source>
</evidence>
<evidence type="ECO:0000256" key="8">
    <source>
        <dbReference type="ARBA" id="ARBA00022840"/>
    </source>
</evidence>
<dbReference type="PANTHER" id="PTHR11669:SF0">
    <property type="entry name" value="PROTEIN STICHEL-LIKE 2"/>
    <property type="match status" value="1"/>
</dbReference>
<feature type="domain" description="AAA+ ATPase" evidence="13">
    <location>
        <begin position="37"/>
        <end position="178"/>
    </location>
</feature>
<proteinExistence type="inferred from homology"/>
<dbReference type="EC" id="2.7.7.7" evidence="11"/>
<dbReference type="Gene3D" id="1.10.8.60">
    <property type="match status" value="1"/>
</dbReference>
<dbReference type="CDD" id="cd18137">
    <property type="entry name" value="HLD_clamp_pol_III_gamma_tau"/>
    <property type="match status" value="1"/>
</dbReference>
<evidence type="ECO:0000256" key="9">
    <source>
        <dbReference type="ARBA" id="ARBA00022932"/>
    </source>
</evidence>
<dbReference type="Pfam" id="PF13177">
    <property type="entry name" value="DNA_pol3_delta2"/>
    <property type="match status" value="1"/>
</dbReference>
<feature type="region of interest" description="Disordered" evidence="12">
    <location>
        <begin position="381"/>
        <end position="436"/>
    </location>
</feature>
<keyword evidence="5" id="KW-0479">Metal-binding</keyword>
<dbReference type="NCBIfam" id="TIGR01128">
    <property type="entry name" value="holA"/>
    <property type="match status" value="1"/>
</dbReference>
<dbReference type="InterPro" id="IPR001270">
    <property type="entry name" value="ClpA/B"/>
</dbReference>
<dbReference type="GO" id="GO:0005524">
    <property type="term" value="F:ATP binding"/>
    <property type="evidence" value="ECO:0007669"/>
    <property type="project" value="UniProtKB-KW"/>
</dbReference>
<dbReference type="SUPFAM" id="SSF48019">
    <property type="entry name" value="post-AAA+ oligomerization domain-like"/>
    <property type="match status" value="1"/>
</dbReference>
<dbReference type="InterPro" id="IPR022754">
    <property type="entry name" value="DNA_pol_III_gamma-3"/>
</dbReference>
<evidence type="ECO:0000256" key="1">
    <source>
        <dbReference type="ARBA" id="ARBA00006360"/>
    </source>
</evidence>
<keyword evidence="9 11" id="KW-0239">DNA-directed DNA polymerase</keyword>
<comment type="similarity">
    <text evidence="1 11">Belongs to the DnaX/STICHEL family.</text>
</comment>
<evidence type="ECO:0000259" key="13">
    <source>
        <dbReference type="SMART" id="SM00382"/>
    </source>
</evidence>
<evidence type="ECO:0000256" key="3">
    <source>
        <dbReference type="ARBA" id="ARBA00022695"/>
    </source>
</evidence>
<dbReference type="PRINTS" id="PR00300">
    <property type="entry name" value="CLPPROTEASEA"/>
</dbReference>
<dbReference type="Gene3D" id="1.20.272.10">
    <property type="match status" value="1"/>
</dbReference>